<reference evidence="1 2" key="1">
    <citation type="submission" date="2018-08" db="EMBL/GenBank/DDBJ databases">
        <title>A genome reference for cultivated species of the human gut microbiota.</title>
        <authorList>
            <person name="Zou Y."/>
            <person name="Xue W."/>
            <person name="Luo G."/>
        </authorList>
    </citation>
    <scope>NUCLEOTIDE SEQUENCE [LARGE SCALE GENOMIC DNA]</scope>
    <source>
        <strain evidence="1 2">AF25-30LB</strain>
    </source>
</reference>
<gene>
    <name evidence="1" type="ORF">DWY53_22700</name>
</gene>
<sequence length="89" mass="10039">MVKLEVGYLSHEFNAVSGPMLANPRRGKPKATGSQFVIFRVKLRVYLMNIRLALLVVIKNCALTDELFIFTDNETGDEVGMYYTIHGCL</sequence>
<proteinExistence type="predicted"/>
<name>A0A395VBT7_PHOVU</name>
<evidence type="ECO:0000313" key="1">
    <source>
        <dbReference type="EMBL" id="RGR30649.1"/>
    </source>
</evidence>
<accession>A0A395VBT7</accession>
<dbReference type="EMBL" id="QRUD01000125">
    <property type="protein sequence ID" value="RGR30649.1"/>
    <property type="molecule type" value="Genomic_DNA"/>
</dbReference>
<dbReference type="AlphaFoldDB" id="A0A395VBT7"/>
<dbReference type="Proteomes" id="UP000266497">
    <property type="component" value="Unassembled WGS sequence"/>
</dbReference>
<comment type="caution">
    <text evidence="1">The sequence shown here is derived from an EMBL/GenBank/DDBJ whole genome shotgun (WGS) entry which is preliminary data.</text>
</comment>
<evidence type="ECO:0000313" key="2">
    <source>
        <dbReference type="Proteomes" id="UP000266497"/>
    </source>
</evidence>
<protein>
    <submittedName>
        <fullName evidence="1">Uncharacterized protein</fullName>
    </submittedName>
</protein>
<dbReference type="RefSeq" id="WP_117795876.1">
    <property type="nucleotide sequence ID" value="NZ_QRUD01000125.1"/>
</dbReference>
<organism evidence="1 2">
    <name type="scientific">Phocaeicola vulgatus</name>
    <name type="common">Bacteroides vulgatus</name>
    <dbReference type="NCBI Taxonomy" id="821"/>
    <lineage>
        <taxon>Bacteria</taxon>
        <taxon>Pseudomonadati</taxon>
        <taxon>Bacteroidota</taxon>
        <taxon>Bacteroidia</taxon>
        <taxon>Bacteroidales</taxon>
        <taxon>Bacteroidaceae</taxon>
        <taxon>Phocaeicola</taxon>
    </lineage>
</organism>